<dbReference type="InterPro" id="IPR001155">
    <property type="entry name" value="OxRdtase_FMN_N"/>
</dbReference>
<evidence type="ECO:0000313" key="3">
    <source>
        <dbReference type="Proteomes" id="UP001385951"/>
    </source>
</evidence>
<dbReference type="FunFam" id="3.20.20.70:FF:000138">
    <property type="entry name" value="NADPH dehydrogenase 1"/>
    <property type="match status" value="1"/>
</dbReference>
<dbReference type="AlphaFoldDB" id="A0AAW0FSG8"/>
<dbReference type="Proteomes" id="UP001385951">
    <property type="component" value="Unassembled WGS sequence"/>
</dbReference>
<dbReference type="Pfam" id="PF00724">
    <property type="entry name" value="Oxidored_FMN"/>
    <property type="match status" value="1"/>
</dbReference>
<keyword evidence="3" id="KW-1185">Reference proteome</keyword>
<dbReference type="PANTHER" id="PTHR22893">
    <property type="entry name" value="NADH OXIDOREDUCTASE-RELATED"/>
    <property type="match status" value="1"/>
</dbReference>
<sequence length="372" mass="41765">MTSIPELFQCTYVGPYRLQHRVVLAPLTRCRAQANHVHTIPLAAQYYEQRSSVPGTLLISEAIVIAAKAGGLPHVPNIETEEQIKAWSVICDVVHKKDCFIFAQLWAHGRSADAILLAEEGGFDVVSASDIPLAQGAKPRALTKREIAEYVQLYATAASNAVHQAGFDGVEIHAANGYLIDQFTQDMTNRRKDEYGGSIENRTRFALEVLQAVVEKVGAEKVGVRLSPWEYYNEMRMEDPIPTFTHLVTKIKELHPNLAWIHVVEPRVTGHDEREILPGESNDFIREIWAPRPLISCGGYDRELAIKVADSKGDLIAFGRQFIANPDLPRRLKDDLPLNPYHRPTFYSPFESPVGYVDYPFHDDTIASRARL</sequence>
<dbReference type="Gene3D" id="3.20.20.70">
    <property type="entry name" value="Aldolase class I"/>
    <property type="match status" value="1"/>
</dbReference>
<dbReference type="GO" id="GO:0003959">
    <property type="term" value="F:NADPH dehydrogenase activity"/>
    <property type="evidence" value="ECO:0007669"/>
    <property type="project" value="TreeGrafter"/>
</dbReference>
<dbReference type="CDD" id="cd02933">
    <property type="entry name" value="OYE_like_FMN"/>
    <property type="match status" value="1"/>
</dbReference>
<accession>A0AAW0FSG8</accession>
<proteinExistence type="predicted"/>
<evidence type="ECO:0000313" key="2">
    <source>
        <dbReference type="EMBL" id="KAK7680311.1"/>
    </source>
</evidence>
<gene>
    <name evidence="2" type="ORF">QCA50_016551</name>
</gene>
<reference evidence="2 3" key="1">
    <citation type="submission" date="2022-09" db="EMBL/GenBank/DDBJ databases">
        <authorList>
            <person name="Palmer J.M."/>
        </authorList>
    </citation>
    <scope>NUCLEOTIDE SEQUENCE [LARGE SCALE GENOMIC DNA]</scope>
    <source>
        <strain evidence="2 3">DSM 7382</strain>
    </source>
</reference>
<dbReference type="InterPro" id="IPR013785">
    <property type="entry name" value="Aldolase_TIM"/>
</dbReference>
<feature type="domain" description="NADH:flavin oxidoreductase/NADH oxidase N-terminal" evidence="1">
    <location>
        <begin position="6"/>
        <end position="339"/>
    </location>
</feature>
<dbReference type="GO" id="GO:0010181">
    <property type="term" value="F:FMN binding"/>
    <property type="evidence" value="ECO:0007669"/>
    <property type="project" value="InterPro"/>
</dbReference>
<dbReference type="InterPro" id="IPR045247">
    <property type="entry name" value="Oye-like"/>
</dbReference>
<evidence type="ECO:0000259" key="1">
    <source>
        <dbReference type="Pfam" id="PF00724"/>
    </source>
</evidence>
<protein>
    <recommendedName>
        <fullName evidence="1">NADH:flavin oxidoreductase/NADH oxidase N-terminal domain-containing protein</fullName>
    </recommendedName>
</protein>
<dbReference type="EMBL" id="JASBNA010000050">
    <property type="protein sequence ID" value="KAK7680311.1"/>
    <property type="molecule type" value="Genomic_DNA"/>
</dbReference>
<dbReference type="PANTHER" id="PTHR22893:SF91">
    <property type="entry name" value="NADPH DEHYDROGENASE 2-RELATED"/>
    <property type="match status" value="1"/>
</dbReference>
<name>A0AAW0FSG8_9APHY</name>
<comment type="caution">
    <text evidence="2">The sequence shown here is derived from an EMBL/GenBank/DDBJ whole genome shotgun (WGS) entry which is preliminary data.</text>
</comment>
<organism evidence="2 3">
    <name type="scientific">Cerrena zonata</name>
    <dbReference type="NCBI Taxonomy" id="2478898"/>
    <lineage>
        <taxon>Eukaryota</taxon>
        <taxon>Fungi</taxon>
        <taxon>Dikarya</taxon>
        <taxon>Basidiomycota</taxon>
        <taxon>Agaricomycotina</taxon>
        <taxon>Agaricomycetes</taxon>
        <taxon>Polyporales</taxon>
        <taxon>Cerrenaceae</taxon>
        <taxon>Cerrena</taxon>
    </lineage>
</organism>
<dbReference type="SUPFAM" id="SSF51395">
    <property type="entry name" value="FMN-linked oxidoreductases"/>
    <property type="match status" value="1"/>
</dbReference>